<keyword evidence="3 7" id="KW-0812">Transmembrane</keyword>
<dbReference type="GO" id="GO:0016787">
    <property type="term" value="F:hydrolase activity"/>
    <property type="evidence" value="ECO:0007669"/>
    <property type="project" value="UniProtKB-KW"/>
</dbReference>
<evidence type="ECO:0000256" key="6">
    <source>
        <dbReference type="ARBA" id="ARBA00023136"/>
    </source>
</evidence>
<accession>A0A1U9Z1K8</accession>
<dbReference type="AlphaFoldDB" id="A0A1U9Z1K8"/>
<feature type="transmembrane region" description="Helical" evidence="7">
    <location>
        <begin position="184"/>
        <end position="202"/>
    </location>
</feature>
<dbReference type="Pfam" id="PF01569">
    <property type="entry name" value="PAP2"/>
    <property type="match status" value="1"/>
</dbReference>
<evidence type="ECO:0000256" key="1">
    <source>
        <dbReference type="ARBA" id="ARBA00004651"/>
    </source>
</evidence>
<dbReference type="PANTHER" id="PTHR14969">
    <property type="entry name" value="SPHINGOSINE-1-PHOSPHATE PHOSPHOHYDROLASE"/>
    <property type="match status" value="1"/>
</dbReference>
<feature type="domain" description="Phosphatidic acid phosphatase type 2/haloperoxidase" evidence="8">
    <location>
        <begin position="108"/>
        <end position="223"/>
    </location>
</feature>
<dbReference type="RefSeq" id="WP_018063831.1">
    <property type="nucleotide sequence ID" value="NZ_AQWH01000004.1"/>
</dbReference>
<dbReference type="GO" id="GO:0005886">
    <property type="term" value="C:plasma membrane"/>
    <property type="evidence" value="ECO:0007669"/>
    <property type="project" value="UniProtKB-SubCell"/>
</dbReference>
<keyword evidence="2" id="KW-1003">Cell membrane</keyword>
<keyword evidence="4" id="KW-0378">Hydrolase</keyword>
<evidence type="ECO:0000313" key="9">
    <source>
        <dbReference type="EMBL" id="AQZ51576.1"/>
    </source>
</evidence>
<feature type="transmembrane region" description="Helical" evidence="7">
    <location>
        <begin position="103"/>
        <end position="126"/>
    </location>
</feature>
<dbReference type="Gene3D" id="1.20.144.10">
    <property type="entry name" value="Phosphatidic acid phosphatase type 2/haloperoxidase"/>
    <property type="match status" value="1"/>
</dbReference>
<dbReference type="InterPro" id="IPR000326">
    <property type="entry name" value="PAP2/HPO"/>
</dbReference>
<evidence type="ECO:0000256" key="5">
    <source>
        <dbReference type="ARBA" id="ARBA00022989"/>
    </source>
</evidence>
<dbReference type="EMBL" id="CP020330">
    <property type="protein sequence ID" value="AQZ51576.1"/>
    <property type="molecule type" value="Genomic_DNA"/>
</dbReference>
<evidence type="ECO:0000259" key="8">
    <source>
        <dbReference type="SMART" id="SM00014"/>
    </source>
</evidence>
<name>A0A1U9Z1K8_9HYPH</name>
<feature type="transmembrane region" description="Helical" evidence="7">
    <location>
        <begin position="21"/>
        <end position="42"/>
    </location>
</feature>
<evidence type="ECO:0000256" key="4">
    <source>
        <dbReference type="ARBA" id="ARBA00022801"/>
    </source>
</evidence>
<evidence type="ECO:0000256" key="3">
    <source>
        <dbReference type="ARBA" id="ARBA00022692"/>
    </source>
</evidence>
<dbReference type="eggNOG" id="COG0671">
    <property type="taxonomic scope" value="Bacteria"/>
</dbReference>
<dbReference type="OrthoDB" id="9780507at2"/>
<dbReference type="SMART" id="SM00014">
    <property type="entry name" value="acidPPc"/>
    <property type="match status" value="1"/>
</dbReference>
<comment type="subcellular location">
    <subcellularLocation>
        <location evidence="1">Cell membrane</location>
        <topology evidence="1">Multi-pass membrane protein</topology>
    </subcellularLocation>
</comment>
<evidence type="ECO:0000256" key="2">
    <source>
        <dbReference type="ARBA" id="ARBA00022475"/>
    </source>
</evidence>
<dbReference type="KEGG" id="mmed:Mame_02241"/>
<protein>
    <submittedName>
        <fullName evidence="9">Undecaprenyl pyrophosphate phosphatase</fullName>
    </submittedName>
</protein>
<sequence>MTVRYRWFSQRRKLKDQKWPCTHWRGFMVGVAGLLFVAFAILDYPVGLMARDLSGPIREYGEFITHFGQSEWILITSVLVFALGMTAAGAADEADRRTRAKGVFLAQAASFVFAAVALSGLAVNLLKGLIGRPRPNMLVYYDLSPFAFDPMSFAGQYSSFPSGHATTVAAIFTAAAFFLPRHRILFFSLAVCIAMSRIIVGAHYPSDVIAGLAFGSWFTYLTAIIFSRYRMVFSIDPHGWPVPRNGFSALKPEFMRKHPHHAAPQTDLDLTTQKGH</sequence>
<dbReference type="SUPFAM" id="SSF48317">
    <property type="entry name" value="Acid phosphatase/Vanadium-dependent haloperoxidase"/>
    <property type="match status" value="1"/>
</dbReference>
<proteinExistence type="predicted"/>
<feature type="transmembrane region" description="Helical" evidence="7">
    <location>
        <begin position="208"/>
        <end position="226"/>
    </location>
</feature>
<keyword evidence="10" id="KW-1185">Reference proteome</keyword>
<gene>
    <name evidence="9" type="ORF">Mame_02241</name>
</gene>
<dbReference type="STRING" id="1122214.Mame_02241"/>
<reference evidence="9 10" key="1">
    <citation type="submission" date="2017-03" db="EMBL/GenBank/DDBJ databases">
        <title>Foreign affairs: Plasmid Transfer between Roseobacters and Rhizobia.</title>
        <authorList>
            <person name="Bartling P."/>
            <person name="Bunk B."/>
            <person name="Overmann J."/>
            <person name="Brinkmann H."/>
            <person name="Petersen J."/>
        </authorList>
    </citation>
    <scope>NUCLEOTIDE SEQUENCE [LARGE SCALE GENOMIC DNA]</scope>
    <source>
        <strain evidence="9 10">MACL11</strain>
    </source>
</reference>
<feature type="transmembrane region" description="Helical" evidence="7">
    <location>
        <begin position="72"/>
        <end position="91"/>
    </location>
</feature>
<dbReference type="InterPro" id="IPR036938">
    <property type="entry name" value="PAP2/HPO_sf"/>
</dbReference>
<dbReference type="Proteomes" id="UP000191135">
    <property type="component" value="Chromosome"/>
</dbReference>
<evidence type="ECO:0000256" key="7">
    <source>
        <dbReference type="SAM" id="Phobius"/>
    </source>
</evidence>
<evidence type="ECO:0000313" key="10">
    <source>
        <dbReference type="Proteomes" id="UP000191135"/>
    </source>
</evidence>
<dbReference type="PANTHER" id="PTHR14969:SF62">
    <property type="entry name" value="DECAPRENYLPHOSPHORYL-5-PHOSPHORIBOSE PHOSPHATASE RV3807C-RELATED"/>
    <property type="match status" value="1"/>
</dbReference>
<organism evidence="9 10">
    <name type="scientific">Martelella mediterranea DSM 17316</name>
    <dbReference type="NCBI Taxonomy" id="1122214"/>
    <lineage>
        <taxon>Bacteria</taxon>
        <taxon>Pseudomonadati</taxon>
        <taxon>Pseudomonadota</taxon>
        <taxon>Alphaproteobacteria</taxon>
        <taxon>Hyphomicrobiales</taxon>
        <taxon>Aurantimonadaceae</taxon>
        <taxon>Martelella</taxon>
    </lineage>
</organism>
<feature type="transmembrane region" description="Helical" evidence="7">
    <location>
        <begin position="160"/>
        <end position="179"/>
    </location>
</feature>
<keyword evidence="6 7" id="KW-0472">Membrane</keyword>
<keyword evidence="5 7" id="KW-1133">Transmembrane helix</keyword>